<proteinExistence type="predicted"/>
<dbReference type="Pfam" id="PF14287">
    <property type="entry name" value="DUF4368"/>
    <property type="match status" value="1"/>
</dbReference>
<gene>
    <name evidence="2" type="ORF">H9895_05855</name>
</gene>
<name>A0A9D1TKD1_9BACI</name>
<dbReference type="AlphaFoldDB" id="A0A9D1TKD1"/>
<reference evidence="2" key="2">
    <citation type="submission" date="2021-04" db="EMBL/GenBank/DDBJ databases">
        <authorList>
            <person name="Gilroy R."/>
        </authorList>
    </citation>
    <scope>NUCLEOTIDE SEQUENCE</scope>
    <source>
        <strain evidence="2">CHK169-2315</strain>
    </source>
</reference>
<dbReference type="EMBL" id="DXHX01000085">
    <property type="protein sequence ID" value="HIV74593.1"/>
    <property type="molecule type" value="Genomic_DNA"/>
</dbReference>
<dbReference type="Proteomes" id="UP000823937">
    <property type="component" value="Unassembled WGS sequence"/>
</dbReference>
<sequence length="45" mass="5156">MEISTINPELIREFVDKIIVYQAKKVNGKQGQHIKSITTVSEQLK</sequence>
<protein>
    <submittedName>
        <fullName evidence="2">DUF4368 domain-containing protein</fullName>
    </submittedName>
</protein>
<dbReference type="InterPro" id="IPR025378">
    <property type="entry name" value="DUF4368"/>
</dbReference>
<reference evidence="2" key="1">
    <citation type="journal article" date="2021" name="PeerJ">
        <title>Extensive microbial diversity within the chicken gut microbiome revealed by metagenomics and culture.</title>
        <authorList>
            <person name="Gilroy R."/>
            <person name="Ravi A."/>
            <person name="Getino M."/>
            <person name="Pursley I."/>
            <person name="Horton D.L."/>
            <person name="Alikhan N.F."/>
            <person name="Baker D."/>
            <person name="Gharbi K."/>
            <person name="Hall N."/>
            <person name="Watson M."/>
            <person name="Adriaenssens E.M."/>
            <person name="Foster-Nyarko E."/>
            <person name="Jarju S."/>
            <person name="Secka A."/>
            <person name="Antonio M."/>
            <person name="Oren A."/>
            <person name="Chaudhuri R.R."/>
            <person name="La Ragione R."/>
            <person name="Hildebrand F."/>
            <person name="Pallen M.J."/>
        </authorList>
    </citation>
    <scope>NUCLEOTIDE SEQUENCE</scope>
    <source>
        <strain evidence="2">CHK169-2315</strain>
    </source>
</reference>
<comment type="caution">
    <text evidence="2">The sequence shown here is derived from an EMBL/GenBank/DDBJ whole genome shotgun (WGS) entry which is preliminary data.</text>
</comment>
<evidence type="ECO:0000313" key="2">
    <source>
        <dbReference type="EMBL" id="HIV74593.1"/>
    </source>
</evidence>
<feature type="domain" description="DUF4368" evidence="1">
    <location>
        <begin position="2"/>
        <end position="35"/>
    </location>
</feature>
<evidence type="ECO:0000313" key="3">
    <source>
        <dbReference type="Proteomes" id="UP000823937"/>
    </source>
</evidence>
<organism evidence="2 3">
    <name type="scientific">Candidatus Pseudogracilibacillus intestinigallinarum</name>
    <dbReference type="NCBI Taxonomy" id="2838742"/>
    <lineage>
        <taxon>Bacteria</taxon>
        <taxon>Bacillati</taxon>
        <taxon>Bacillota</taxon>
        <taxon>Bacilli</taxon>
        <taxon>Bacillales</taxon>
        <taxon>Bacillaceae</taxon>
        <taxon>Pseudogracilibacillus</taxon>
    </lineage>
</organism>
<evidence type="ECO:0000259" key="1">
    <source>
        <dbReference type="Pfam" id="PF14287"/>
    </source>
</evidence>
<accession>A0A9D1TKD1</accession>